<evidence type="ECO:0000256" key="2">
    <source>
        <dbReference type="ARBA" id="ARBA00022801"/>
    </source>
</evidence>
<keyword evidence="2" id="KW-0378">Hydrolase</keyword>
<dbReference type="InterPro" id="IPR013783">
    <property type="entry name" value="Ig-like_fold"/>
</dbReference>
<evidence type="ECO:0000259" key="4">
    <source>
        <dbReference type="Pfam" id="PF16355"/>
    </source>
</evidence>
<dbReference type="PANTHER" id="PTHR42732">
    <property type="entry name" value="BETA-GALACTOSIDASE"/>
    <property type="match status" value="1"/>
</dbReference>
<evidence type="ECO:0000313" key="6">
    <source>
        <dbReference type="EMBL" id="PHP53543.1"/>
    </source>
</evidence>
<dbReference type="Pfam" id="PF18565">
    <property type="entry name" value="Glyco_hydro2_C5"/>
    <property type="match status" value="1"/>
</dbReference>
<proteinExistence type="inferred from homology"/>
<dbReference type="Proteomes" id="UP000194577">
    <property type="component" value="Unassembled WGS sequence"/>
</dbReference>
<dbReference type="EMBL" id="MTPX02000014">
    <property type="protein sequence ID" value="PHP53543.1"/>
    <property type="molecule type" value="Genomic_DNA"/>
</dbReference>
<keyword evidence="3" id="KW-0326">Glycosidase</keyword>
<dbReference type="PANTHER" id="PTHR42732:SF1">
    <property type="entry name" value="BETA-MANNOSIDASE"/>
    <property type="match status" value="1"/>
</dbReference>
<keyword evidence="7" id="KW-1185">Reference proteome</keyword>
<comment type="similarity">
    <text evidence="1">Belongs to the glycosyl hydrolase 2 family.</text>
</comment>
<dbReference type="Pfam" id="PF16355">
    <property type="entry name" value="DUF4982"/>
    <property type="match status" value="1"/>
</dbReference>
<organism evidence="6 7">
    <name type="scientific">Actinomyces ruminis</name>
    <dbReference type="NCBI Taxonomy" id="1937003"/>
    <lineage>
        <taxon>Bacteria</taxon>
        <taxon>Bacillati</taxon>
        <taxon>Actinomycetota</taxon>
        <taxon>Actinomycetes</taxon>
        <taxon>Actinomycetales</taxon>
        <taxon>Actinomycetaceae</taxon>
        <taxon>Actinomyces</taxon>
    </lineage>
</organism>
<gene>
    <name evidence="6" type="ORF">BW737_002085</name>
</gene>
<evidence type="ECO:0000259" key="5">
    <source>
        <dbReference type="Pfam" id="PF18565"/>
    </source>
</evidence>
<dbReference type="InterPro" id="IPR051913">
    <property type="entry name" value="GH2_Domain-Containing"/>
</dbReference>
<feature type="domain" description="Glycoside hydrolase family 2" evidence="5">
    <location>
        <begin position="122"/>
        <end position="223"/>
    </location>
</feature>
<protein>
    <submittedName>
        <fullName evidence="6">DUF4982 domain-containing protein</fullName>
    </submittedName>
</protein>
<dbReference type="RefSeq" id="WP_086615214.1">
    <property type="nucleotide sequence ID" value="NZ_MTPX02000014.1"/>
</dbReference>
<dbReference type="InterPro" id="IPR032311">
    <property type="entry name" value="DUF4982"/>
</dbReference>
<name>A0ABX4MDN7_9ACTO</name>
<accession>A0ABX4MDN7</accession>
<evidence type="ECO:0000313" key="7">
    <source>
        <dbReference type="Proteomes" id="UP000194577"/>
    </source>
</evidence>
<feature type="domain" description="DUF4982" evidence="4">
    <location>
        <begin position="50"/>
        <end position="108"/>
    </location>
</feature>
<evidence type="ECO:0000256" key="1">
    <source>
        <dbReference type="ARBA" id="ARBA00007401"/>
    </source>
</evidence>
<sequence>MALARTVWTRAKNPEIAVRPLDRAGERVHKAAWRGTDAVPSWIWPGTDPGTRAQVEVYSYAPSVELFLGDRSLGTRRAGVAHGCVARFTVPYGAEDLTAVARVGDRAVGRAALPAQQGALRLRVAADRESLTANGQDLVFLELEVVDECGNVAMVSDTPVSVDVEGAGVLAALGSADPRPTTSYDQSTTPLYRGRALAIIRASSKPGTVQVHVRAGELGEQRLTLPVERVAR</sequence>
<comment type="caution">
    <text evidence="6">The sequence shown here is derived from an EMBL/GenBank/DDBJ whole genome shotgun (WGS) entry which is preliminary data.</text>
</comment>
<dbReference type="Gene3D" id="2.60.40.10">
    <property type="entry name" value="Immunoglobulins"/>
    <property type="match status" value="2"/>
</dbReference>
<dbReference type="InterPro" id="IPR040605">
    <property type="entry name" value="Glyco_hydro2_dom5"/>
</dbReference>
<evidence type="ECO:0000256" key="3">
    <source>
        <dbReference type="ARBA" id="ARBA00023295"/>
    </source>
</evidence>
<reference evidence="6 7" key="1">
    <citation type="submission" date="2017-10" db="EMBL/GenBank/DDBJ databases">
        <title>Draft genome sequence of cellulolytic Actinomyces sp CtC72 isolated from cattle rumen fluid.</title>
        <authorList>
            <person name="Joshi A.J."/>
            <person name="Vasudevan G."/>
            <person name="Lanjekar V.B."/>
            <person name="Hivarkar S."/>
            <person name="Engineer A."/>
            <person name="Pore S.D."/>
            <person name="Dhakephalkar P.K."/>
            <person name="Dagar S."/>
        </authorList>
    </citation>
    <scope>NUCLEOTIDE SEQUENCE [LARGE SCALE GENOMIC DNA]</scope>
    <source>
        <strain evidence="7">CtC72</strain>
    </source>
</reference>